<sequence>MKNILKTIQVTKNNAKQYKKSKLYHFFEEYEDTKGADEQNSRAHDEERRTRRRHVVIADNLSEEEIIGLMEMFKSMDTDNSRTITFEELEVGLPKLATPCGDSAIKRGETTPVYFISKVLQDAERRYQRIEKATLTLVITSQRLCPYFHGYPMIIWIDLPIKQVLRKPNLVGQMVT</sequence>
<dbReference type="InterPro" id="IPR043502">
    <property type="entry name" value="DNA/RNA_pol_sf"/>
</dbReference>
<keyword evidence="4" id="KW-1185">Reference proteome</keyword>
<evidence type="ECO:0000313" key="4">
    <source>
        <dbReference type="Proteomes" id="UP000257109"/>
    </source>
</evidence>
<accession>A0A371FDS2</accession>
<evidence type="ECO:0000313" key="3">
    <source>
        <dbReference type="EMBL" id="RDX76437.1"/>
    </source>
</evidence>
<dbReference type="GO" id="GO:0016787">
    <property type="term" value="F:hydrolase activity"/>
    <property type="evidence" value="ECO:0007669"/>
    <property type="project" value="UniProtKB-KW"/>
</dbReference>
<dbReference type="GO" id="GO:0004519">
    <property type="term" value="F:endonuclease activity"/>
    <property type="evidence" value="ECO:0007669"/>
    <property type="project" value="UniProtKB-KW"/>
</dbReference>
<organism evidence="3 4">
    <name type="scientific">Mucuna pruriens</name>
    <name type="common">Velvet bean</name>
    <name type="synonym">Dolichos pruriens</name>
    <dbReference type="NCBI Taxonomy" id="157652"/>
    <lineage>
        <taxon>Eukaryota</taxon>
        <taxon>Viridiplantae</taxon>
        <taxon>Streptophyta</taxon>
        <taxon>Embryophyta</taxon>
        <taxon>Tracheophyta</taxon>
        <taxon>Spermatophyta</taxon>
        <taxon>Magnoliopsida</taxon>
        <taxon>eudicotyledons</taxon>
        <taxon>Gunneridae</taxon>
        <taxon>Pentapetalae</taxon>
        <taxon>rosids</taxon>
        <taxon>fabids</taxon>
        <taxon>Fabales</taxon>
        <taxon>Fabaceae</taxon>
        <taxon>Papilionoideae</taxon>
        <taxon>50 kb inversion clade</taxon>
        <taxon>NPAAA clade</taxon>
        <taxon>indigoferoid/millettioid clade</taxon>
        <taxon>Phaseoleae</taxon>
        <taxon>Mucuna</taxon>
    </lineage>
</organism>
<dbReference type="OrthoDB" id="1730907at2759"/>
<proteinExistence type="predicted"/>
<gene>
    <name evidence="3" type="primary">CPK15</name>
    <name evidence="3" type="ORF">CR513_43567</name>
</gene>
<keyword evidence="3" id="KW-0808">Transferase</keyword>
<dbReference type="AlphaFoldDB" id="A0A371FDS2"/>
<dbReference type="SUPFAM" id="SSF56672">
    <property type="entry name" value="DNA/RNA polymerases"/>
    <property type="match status" value="1"/>
</dbReference>
<evidence type="ECO:0000256" key="1">
    <source>
        <dbReference type="ARBA" id="ARBA00022837"/>
    </source>
</evidence>
<keyword evidence="3" id="KW-0418">Kinase</keyword>
<reference evidence="3" key="1">
    <citation type="submission" date="2018-05" db="EMBL/GenBank/DDBJ databases">
        <title>Draft genome of Mucuna pruriens seed.</title>
        <authorList>
            <person name="Nnadi N.E."/>
            <person name="Vos R."/>
            <person name="Hasami M.H."/>
            <person name="Devisetty U.K."/>
            <person name="Aguiy J.C."/>
        </authorList>
    </citation>
    <scope>NUCLEOTIDE SEQUENCE [LARGE SCALE GENOMIC DNA]</scope>
    <source>
        <strain evidence="3">JCA_2017</strain>
    </source>
</reference>
<dbReference type="Pfam" id="PF17919">
    <property type="entry name" value="RT_RNaseH_2"/>
    <property type="match status" value="1"/>
</dbReference>
<feature type="domain" description="EF-hand" evidence="2">
    <location>
        <begin position="64"/>
        <end position="99"/>
    </location>
</feature>
<comment type="caution">
    <text evidence="3">The sequence shown here is derived from an EMBL/GenBank/DDBJ whole genome shotgun (WGS) entry which is preliminary data.</text>
</comment>
<keyword evidence="1" id="KW-0106">Calcium</keyword>
<dbReference type="GO" id="GO:0016301">
    <property type="term" value="F:kinase activity"/>
    <property type="evidence" value="ECO:0007669"/>
    <property type="project" value="UniProtKB-KW"/>
</dbReference>
<evidence type="ECO:0000259" key="2">
    <source>
        <dbReference type="PROSITE" id="PS50222"/>
    </source>
</evidence>
<dbReference type="PROSITE" id="PS00018">
    <property type="entry name" value="EF_HAND_1"/>
    <property type="match status" value="1"/>
</dbReference>
<dbReference type="STRING" id="157652.A0A371FDS2"/>
<dbReference type="InterPro" id="IPR041577">
    <property type="entry name" value="RT_RNaseH_2"/>
</dbReference>
<dbReference type="Gene3D" id="1.10.238.10">
    <property type="entry name" value="EF-hand"/>
    <property type="match status" value="1"/>
</dbReference>
<protein>
    <submittedName>
        <fullName evidence="3">Calcium-dependent protein kinase 15</fullName>
    </submittedName>
</protein>
<dbReference type="InterPro" id="IPR002048">
    <property type="entry name" value="EF_hand_dom"/>
</dbReference>
<dbReference type="Proteomes" id="UP000257109">
    <property type="component" value="Unassembled WGS sequence"/>
</dbReference>
<dbReference type="GO" id="GO:0005509">
    <property type="term" value="F:calcium ion binding"/>
    <property type="evidence" value="ECO:0007669"/>
    <property type="project" value="InterPro"/>
</dbReference>
<feature type="non-terminal residue" evidence="3">
    <location>
        <position position="1"/>
    </location>
</feature>
<dbReference type="InterPro" id="IPR018247">
    <property type="entry name" value="EF_Hand_1_Ca_BS"/>
</dbReference>
<dbReference type="PANTHER" id="PTHR48475">
    <property type="entry name" value="RIBONUCLEASE H"/>
    <property type="match status" value="1"/>
</dbReference>
<dbReference type="PROSITE" id="PS50222">
    <property type="entry name" value="EF_HAND_2"/>
    <property type="match status" value="1"/>
</dbReference>
<dbReference type="EMBL" id="QJKJ01009508">
    <property type="protein sequence ID" value="RDX76437.1"/>
    <property type="molecule type" value="Genomic_DNA"/>
</dbReference>
<dbReference type="PANTHER" id="PTHR48475:SF2">
    <property type="entry name" value="RIBONUCLEASE H"/>
    <property type="match status" value="1"/>
</dbReference>
<dbReference type="SUPFAM" id="SSF47473">
    <property type="entry name" value="EF-hand"/>
    <property type="match status" value="1"/>
</dbReference>
<name>A0A371FDS2_MUCPR</name>
<dbReference type="InterPro" id="IPR011992">
    <property type="entry name" value="EF-hand-dom_pair"/>
</dbReference>
<dbReference type="SMART" id="SM00054">
    <property type="entry name" value="EFh"/>
    <property type="match status" value="1"/>
</dbReference>
<dbReference type="GO" id="GO:0003964">
    <property type="term" value="F:RNA-directed DNA polymerase activity"/>
    <property type="evidence" value="ECO:0007669"/>
    <property type="project" value="UniProtKB-KW"/>
</dbReference>